<evidence type="ECO:0000313" key="2">
    <source>
        <dbReference type="EMBL" id="MBD2723459.1"/>
    </source>
</evidence>
<evidence type="ECO:0000313" key="3">
    <source>
        <dbReference type="Proteomes" id="UP000606003"/>
    </source>
</evidence>
<protein>
    <submittedName>
        <fullName evidence="2">T9SS type A sorting domain-containing protein</fullName>
    </submittedName>
</protein>
<dbReference type="Pfam" id="PF18962">
    <property type="entry name" value="Por_Secre_tail"/>
    <property type="match status" value="1"/>
</dbReference>
<organism evidence="2 3">
    <name type="scientific">Hymenobacter armeniacus</name>
    <dbReference type="NCBI Taxonomy" id="2771358"/>
    <lineage>
        <taxon>Bacteria</taxon>
        <taxon>Pseudomonadati</taxon>
        <taxon>Bacteroidota</taxon>
        <taxon>Cytophagia</taxon>
        <taxon>Cytophagales</taxon>
        <taxon>Hymenobacteraceae</taxon>
        <taxon>Hymenobacter</taxon>
    </lineage>
</organism>
<dbReference type="EMBL" id="JACXAC010000005">
    <property type="protein sequence ID" value="MBD2723459.1"/>
    <property type="molecule type" value="Genomic_DNA"/>
</dbReference>
<dbReference type="NCBIfam" id="TIGR04183">
    <property type="entry name" value="Por_Secre_tail"/>
    <property type="match status" value="1"/>
</dbReference>
<gene>
    <name evidence="2" type="ORF">IC234_15120</name>
</gene>
<evidence type="ECO:0000259" key="1">
    <source>
        <dbReference type="Pfam" id="PF18962"/>
    </source>
</evidence>
<name>A0ABR8K021_9BACT</name>
<dbReference type="InterPro" id="IPR026444">
    <property type="entry name" value="Secre_tail"/>
</dbReference>
<accession>A0ABR8K021</accession>
<sequence length="538" mass="56306">MNIKSVRDQTPGLINGVSSLNVPLCPGGQPITFTIAQEYFKAVPSLAITDYVWQVPAGWQVVNPQTSAAFPGAYLSGRSISAIPPAGTAGGLVQAYQYSKACNENSFFNNAPGTLVSFPRQLVIFRPQPAVTGVTPSRNPLTCGDQRPFTLTAAVNQPGVDFFTWTLPQGWAFAPGAATNTATITVVPTGTGPIGGGSNFSGSVTARYTCASLTTQPYTYSVSYSNQVAQPALTVPTATGNPPLFCYGDSFTASADGPGGAQFTWSGPAGVSFTPQVSGPGQPVTVQLPGSNYGYGDITVSVTAGNATFNCQASVPASQKIVLHRAVLDYATNPVRLQVGSDTGYNNGAPPSDYPGPPSYLPVQCNTPTYLRLYGQLLDYYGFPISNFRWNVDGREPANSANQFTVLTPIGTSQGSQVCLIITNRCGADEYYCWQIPIYGDCSGGGGPIDPEPCVECGRQAPTAAYPNPADTDLTVPVPAGAHGAVRLLNAQGRAVRQAPARGGRVVLDVRALPNGLYYLEVPSAGGAPARQQVQIQH</sequence>
<keyword evidence="3" id="KW-1185">Reference proteome</keyword>
<dbReference type="RefSeq" id="WP_190926186.1">
    <property type="nucleotide sequence ID" value="NZ_JACXAC010000005.1"/>
</dbReference>
<reference evidence="2 3" key="1">
    <citation type="submission" date="2020-09" db="EMBL/GenBank/DDBJ databases">
        <authorList>
            <person name="Kim M.K."/>
        </authorList>
    </citation>
    <scope>NUCLEOTIDE SEQUENCE [LARGE SCALE GENOMIC DNA]</scope>
    <source>
        <strain evidence="2 3">BT189</strain>
    </source>
</reference>
<comment type="caution">
    <text evidence="2">The sequence shown here is derived from an EMBL/GenBank/DDBJ whole genome shotgun (WGS) entry which is preliminary data.</text>
</comment>
<feature type="domain" description="Secretion system C-terminal sorting" evidence="1">
    <location>
        <begin position="466"/>
        <end position="526"/>
    </location>
</feature>
<proteinExistence type="predicted"/>
<dbReference type="Proteomes" id="UP000606003">
    <property type="component" value="Unassembled WGS sequence"/>
</dbReference>